<dbReference type="InterPro" id="IPR017117">
    <property type="entry name" value="Nob1_euk"/>
</dbReference>
<feature type="domain" description="Nin one binding (NOB1) Zn-ribbon-like" evidence="10">
    <location>
        <begin position="313"/>
        <end position="382"/>
    </location>
</feature>
<dbReference type="PANTHER" id="PTHR12814">
    <property type="entry name" value="RNA-BINDING PROTEIN NOB1"/>
    <property type="match status" value="1"/>
</dbReference>
<protein>
    <recommendedName>
        <fullName evidence="7">20S-pre-rRNA D-site endonuclease NOB1</fullName>
    </recommendedName>
</protein>
<dbReference type="GO" id="GO:0046872">
    <property type="term" value="F:metal ion binding"/>
    <property type="evidence" value="ECO:0007669"/>
    <property type="project" value="UniProtKB-UniRule"/>
</dbReference>
<dbReference type="GO" id="GO:0005730">
    <property type="term" value="C:nucleolus"/>
    <property type="evidence" value="ECO:0007669"/>
    <property type="project" value="UniProtKB-SubCell"/>
</dbReference>
<evidence type="ECO:0000313" key="12">
    <source>
        <dbReference type="EMBL" id="KAK4457106.1"/>
    </source>
</evidence>
<feature type="binding site" evidence="8">
    <location>
        <position position="321"/>
    </location>
    <ligand>
        <name>Zn(2+)</name>
        <dbReference type="ChEBI" id="CHEBI:29105"/>
    </ligand>
</feature>
<dbReference type="Gene3D" id="3.40.50.1010">
    <property type="entry name" value="5'-nuclease"/>
    <property type="match status" value="1"/>
</dbReference>
<evidence type="ECO:0000313" key="13">
    <source>
        <dbReference type="Proteomes" id="UP001321749"/>
    </source>
</evidence>
<name>A0AAV9H8K8_9PEZI</name>
<dbReference type="GO" id="GO:0005737">
    <property type="term" value="C:cytoplasm"/>
    <property type="evidence" value="ECO:0007669"/>
    <property type="project" value="UniProtKB-ARBA"/>
</dbReference>
<evidence type="ECO:0000256" key="1">
    <source>
        <dbReference type="ARBA" id="ARBA00005858"/>
    </source>
</evidence>
<dbReference type="Gene3D" id="6.20.210.10">
    <property type="entry name" value="Nin one binding (NOB1), Zn-ribbon-like"/>
    <property type="match status" value="1"/>
</dbReference>
<sequence>MADQHPTTAVENGTSAAAVPPSESQPVSTPAKLVNSLVIDANAIIKNDPTVSTLLAQAEELYTIPAVVSEIRDEATKNRFQTTLMPFLKLRNPRPESVLFVTNFARRTGDLQVLSKPDLQLLALTYELEVERNGGDWRLRKDPSQKGVNGKPPGKEEMIEPNNAETSPEETQEAKVEASPAVEAVEPSDEASSEQIAEQLEKLNVNEPVTNGSASAPAVDIEQGEGVEGPDEVEEAEEAEEAGEAEEEDDGDGEWITPSNIKKYQDKEKGGTSPVPAQRFLQAALITGDIAMRNVALRINLNLLDTGFSRVTFVKMWVLRCHGCWKVCKDTSKQFCPSCGQPTLTRVSCSTDASGNFKLHLKKNFQFNNRGNIYSIPKATHGSANGKNANVKGGGKNGWGRDLILAEDQKEYVKKVEEERRTRYRDLMDEDYLPSILTGSRNTGNGRIKVGAGRNVNAKKKR</sequence>
<evidence type="ECO:0000256" key="6">
    <source>
        <dbReference type="ARBA" id="ARBA00023242"/>
    </source>
</evidence>
<feature type="region of interest" description="Disordered" evidence="9">
    <location>
        <begin position="438"/>
        <end position="462"/>
    </location>
</feature>
<keyword evidence="13" id="KW-1185">Reference proteome</keyword>
<feature type="binding site" evidence="8">
    <location>
        <position position="336"/>
    </location>
    <ligand>
        <name>Zn(2+)</name>
        <dbReference type="ChEBI" id="CHEBI:29105"/>
    </ligand>
</feature>
<feature type="binding site" evidence="8">
    <location>
        <position position="339"/>
    </location>
    <ligand>
        <name>Zn(2+)</name>
        <dbReference type="ChEBI" id="CHEBI:29105"/>
    </ligand>
</feature>
<feature type="compositionally biased region" description="Acidic residues" evidence="9">
    <location>
        <begin position="222"/>
        <end position="253"/>
    </location>
</feature>
<dbReference type="GO" id="GO:0030490">
    <property type="term" value="P:maturation of SSU-rRNA"/>
    <property type="evidence" value="ECO:0007669"/>
    <property type="project" value="TreeGrafter"/>
</dbReference>
<organism evidence="12 13">
    <name type="scientific">Cladorrhinum samala</name>
    <dbReference type="NCBI Taxonomy" id="585594"/>
    <lineage>
        <taxon>Eukaryota</taxon>
        <taxon>Fungi</taxon>
        <taxon>Dikarya</taxon>
        <taxon>Ascomycota</taxon>
        <taxon>Pezizomycotina</taxon>
        <taxon>Sordariomycetes</taxon>
        <taxon>Sordariomycetidae</taxon>
        <taxon>Sordariales</taxon>
        <taxon>Podosporaceae</taxon>
        <taxon>Cladorrhinum</taxon>
    </lineage>
</organism>
<dbReference type="AlphaFoldDB" id="A0AAV9H8K8"/>
<dbReference type="EMBL" id="MU865136">
    <property type="protein sequence ID" value="KAK4457106.1"/>
    <property type="molecule type" value="Genomic_DNA"/>
</dbReference>
<evidence type="ECO:0000256" key="5">
    <source>
        <dbReference type="ARBA" id="ARBA00022833"/>
    </source>
</evidence>
<keyword evidence="4" id="KW-0378">Hydrolase</keyword>
<dbReference type="Pfam" id="PF17146">
    <property type="entry name" value="PIN_6"/>
    <property type="match status" value="1"/>
</dbReference>
<evidence type="ECO:0000256" key="3">
    <source>
        <dbReference type="ARBA" id="ARBA00022723"/>
    </source>
</evidence>
<feature type="region of interest" description="Disordered" evidence="9">
    <location>
        <begin position="137"/>
        <end position="273"/>
    </location>
</feature>
<dbReference type="SUPFAM" id="SSF144206">
    <property type="entry name" value="NOB1 zinc finger-like"/>
    <property type="match status" value="1"/>
</dbReference>
<reference evidence="12" key="1">
    <citation type="journal article" date="2023" name="Mol. Phylogenet. Evol.">
        <title>Genome-scale phylogeny and comparative genomics of the fungal order Sordariales.</title>
        <authorList>
            <person name="Hensen N."/>
            <person name="Bonometti L."/>
            <person name="Westerberg I."/>
            <person name="Brannstrom I.O."/>
            <person name="Guillou S."/>
            <person name="Cros-Aarteil S."/>
            <person name="Calhoun S."/>
            <person name="Haridas S."/>
            <person name="Kuo A."/>
            <person name="Mondo S."/>
            <person name="Pangilinan J."/>
            <person name="Riley R."/>
            <person name="LaButti K."/>
            <person name="Andreopoulos B."/>
            <person name="Lipzen A."/>
            <person name="Chen C."/>
            <person name="Yan M."/>
            <person name="Daum C."/>
            <person name="Ng V."/>
            <person name="Clum A."/>
            <person name="Steindorff A."/>
            <person name="Ohm R.A."/>
            <person name="Martin F."/>
            <person name="Silar P."/>
            <person name="Natvig D.O."/>
            <person name="Lalanne C."/>
            <person name="Gautier V."/>
            <person name="Ament-Velasquez S.L."/>
            <person name="Kruys A."/>
            <person name="Hutchinson M.I."/>
            <person name="Powell A.J."/>
            <person name="Barry K."/>
            <person name="Miller A.N."/>
            <person name="Grigoriev I.V."/>
            <person name="Debuchy R."/>
            <person name="Gladieux P."/>
            <person name="Hiltunen Thoren M."/>
            <person name="Johannesson H."/>
        </authorList>
    </citation>
    <scope>NUCLEOTIDE SEQUENCE</scope>
    <source>
        <strain evidence="12">PSN324</strain>
    </source>
</reference>
<comment type="subcellular location">
    <subcellularLocation>
        <location evidence="7">Nucleus</location>
        <location evidence="7">Nucleolus</location>
    </subcellularLocation>
</comment>
<evidence type="ECO:0000256" key="8">
    <source>
        <dbReference type="PIRSR" id="PIRSR037125-1"/>
    </source>
</evidence>
<dbReference type="PANTHER" id="PTHR12814:SF2">
    <property type="entry name" value="RNA-BINDING PROTEIN NOB1"/>
    <property type="match status" value="1"/>
</dbReference>
<keyword evidence="6 7" id="KW-0539">Nucleus</keyword>
<feature type="binding site" evidence="8">
    <location>
        <position position="324"/>
    </location>
    <ligand>
        <name>Zn(2+)</name>
        <dbReference type="ChEBI" id="CHEBI:29105"/>
    </ligand>
</feature>
<dbReference type="GO" id="GO:0004521">
    <property type="term" value="F:RNA endonuclease activity"/>
    <property type="evidence" value="ECO:0007669"/>
    <property type="project" value="UniProtKB-UniRule"/>
</dbReference>
<dbReference type="Proteomes" id="UP001321749">
    <property type="component" value="Unassembled WGS sequence"/>
</dbReference>
<dbReference type="CDD" id="cd09876">
    <property type="entry name" value="PIN_Nob1-like"/>
    <property type="match status" value="1"/>
</dbReference>
<evidence type="ECO:0000259" key="11">
    <source>
        <dbReference type="Pfam" id="PF17146"/>
    </source>
</evidence>
<dbReference type="InterPro" id="IPR039907">
    <property type="entry name" value="NOB1"/>
</dbReference>
<keyword evidence="3 7" id="KW-0479">Metal-binding</keyword>
<comment type="function">
    <text evidence="7">Required for the synthesis of 40S ribosome subunits. Has a role in processing 20S pre-rRNA into the mature 18S rRNA, where it is required for cleavage at the 3' end of the mature 18S rRNA (D-site). Accompanies the 20S pre-rRNA from the nucleus to the cytoplasm.</text>
</comment>
<feature type="domain" description="Ribonuclease PIN" evidence="11">
    <location>
        <begin position="37"/>
        <end position="128"/>
    </location>
</feature>
<dbReference type="GO" id="GO:0016787">
    <property type="term" value="F:hydrolase activity"/>
    <property type="evidence" value="ECO:0007669"/>
    <property type="project" value="UniProtKB-KW"/>
</dbReference>
<gene>
    <name evidence="12" type="ORF">QBC42DRAFT_279837</name>
</gene>
<evidence type="ECO:0000259" key="10">
    <source>
        <dbReference type="Pfam" id="PF08772"/>
    </source>
</evidence>
<evidence type="ECO:0000256" key="7">
    <source>
        <dbReference type="PIRNR" id="PIRNR037125"/>
    </source>
</evidence>
<comment type="similarity">
    <text evidence="1 7">Belongs to the NOB1 family.</text>
</comment>
<evidence type="ECO:0000256" key="4">
    <source>
        <dbReference type="ARBA" id="ARBA00022801"/>
    </source>
</evidence>
<dbReference type="InterPro" id="IPR036283">
    <property type="entry name" value="NOB1_Zf-like_sf"/>
</dbReference>
<comment type="caution">
    <text evidence="12">The sequence shown here is derived from an EMBL/GenBank/DDBJ whole genome shotgun (WGS) entry which is preliminary data.</text>
</comment>
<dbReference type="InterPro" id="IPR033411">
    <property type="entry name" value="Ribonuclease_PIN"/>
</dbReference>
<dbReference type="Pfam" id="PF08772">
    <property type="entry name" value="Zn_ribbon_NOB1"/>
    <property type="match status" value="1"/>
</dbReference>
<evidence type="ECO:0000256" key="2">
    <source>
        <dbReference type="ARBA" id="ARBA00022722"/>
    </source>
</evidence>
<evidence type="ECO:0000256" key="9">
    <source>
        <dbReference type="SAM" id="MobiDB-lite"/>
    </source>
</evidence>
<keyword evidence="2" id="KW-0540">Nuclease</keyword>
<feature type="compositionally biased region" description="Polar residues" evidence="9">
    <location>
        <begin position="1"/>
        <end position="15"/>
    </location>
</feature>
<feature type="region of interest" description="Disordered" evidence="9">
    <location>
        <begin position="1"/>
        <end position="28"/>
    </location>
</feature>
<dbReference type="GO" id="GO:0030688">
    <property type="term" value="C:preribosome, small subunit precursor"/>
    <property type="evidence" value="ECO:0007669"/>
    <property type="project" value="TreeGrafter"/>
</dbReference>
<dbReference type="InterPro" id="IPR014881">
    <property type="entry name" value="NOB1_Zn-bd"/>
</dbReference>
<keyword evidence="5 7" id="KW-0862">Zinc</keyword>
<dbReference type="PIRSF" id="PIRSF037125">
    <property type="entry name" value="D-site_20S_pre-rRNA_nuclease"/>
    <property type="match status" value="1"/>
</dbReference>
<accession>A0AAV9H8K8</accession>
<reference evidence="12" key="2">
    <citation type="submission" date="2023-06" db="EMBL/GenBank/DDBJ databases">
        <authorList>
            <consortium name="Lawrence Berkeley National Laboratory"/>
            <person name="Mondo S.J."/>
            <person name="Hensen N."/>
            <person name="Bonometti L."/>
            <person name="Westerberg I."/>
            <person name="Brannstrom I.O."/>
            <person name="Guillou S."/>
            <person name="Cros-Aarteil S."/>
            <person name="Calhoun S."/>
            <person name="Haridas S."/>
            <person name="Kuo A."/>
            <person name="Pangilinan J."/>
            <person name="Riley R."/>
            <person name="Labutti K."/>
            <person name="Andreopoulos B."/>
            <person name="Lipzen A."/>
            <person name="Chen C."/>
            <person name="Yanf M."/>
            <person name="Daum C."/>
            <person name="Ng V."/>
            <person name="Clum A."/>
            <person name="Steindorff A."/>
            <person name="Ohm R."/>
            <person name="Martin F."/>
            <person name="Silar P."/>
            <person name="Natvig D."/>
            <person name="Lalanne C."/>
            <person name="Gautier V."/>
            <person name="Ament-Velasquez S.L."/>
            <person name="Kruys A."/>
            <person name="Hutchinson M.I."/>
            <person name="Powell A.J."/>
            <person name="Barry K."/>
            <person name="Miller A.N."/>
            <person name="Grigoriev I.V."/>
            <person name="Debuchy R."/>
            <person name="Gladieux P."/>
            <person name="Thoren M.H."/>
            <person name="Johannesson H."/>
        </authorList>
    </citation>
    <scope>NUCLEOTIDE SEQUENCE</scope>
    <source>
        <strain evidence="12">PSN324</strain>
    </source>
</reference>
<proteinExistence type="inferred from homology"/>
<dbReference type="FunFam" id="3.40.50.1010:FF:000020">
    <property type="entry name" value="20S-pre-rRNA D-site endonuclease NOB1"/>
    <property type="match status" value="1"/>
</dbReference>